<dbReference type="Gene3D" id="3.40.50.300">
    <property type="entry name" value="P-loop containing nucleotide triphosphate hydrolases"/>
    <property type="match status" value="1"/>
</dbReference>
<evidence type="ECO:0000313" key="2">
    <source>
        <dbReference type="EMBL" id="OBY29457.1"/>
    </source>
</evidence>
<dbReference type="CDD" id="cd00009">
    <property type="entry name" value="AAA"/>
    <property type="match status" value="1"/>
</dbReference>
<protein>
    <submittedName>
        <fullName evidence="2">ATP-binding protein</fullName>
    </submittedName>
</protein>
<dbReference type="InterPro" id="IPR028350">
    <property type="entry name" value="DNAC/IstB-like"/>
</dbReference>
<keyword evidence="2" id="KW-0547">Nucleotide-binding</keyword>
<comment type="caution">
    <text evidence="2">The sequence shown here is derived from an EMBL/GenBank/DDBJ whole genome shotgun (WGS) entry which is preliminary data.</text>
</comment>
<keyword evidence="3" id="KW-1185">Reference proteome</keyword>
<proteinExistence type="predicted"/>
<dbReference type="PATRIC" id="fig|354243.3.peg.4736"/>
<dbReference type="InterPro" id="IPR027417">
    <property type="entry name" value="P-loop_NTPase"/>
</dbReference>
<dbReference type="Proteomes" id="UP000092668">
    <property type="component" value="Unassembled WGS sequence"/>
</dbReference>
<dbReference type="SUPFAM" id="SSF52540">
    <property type="entry name" value="P-loop containing nucleoside triphosphate hydrolases"/>
    <property type="match status" value="1"/>
</dbReference>
<feature type="domain" description="AAA+ ATPase" evidence="1">
    <location>
        <begin position="102"/>
        <end position="233"/>
    </location>
</feature>
<dbReference type="AlphaFoldDB" id="A0A1B8S9Q0"/>
<sequence length="255" mass="27306">MSTTTALPADVEALMRGLRLPHARAIAADVLATARAQRWDPTEVIKALLVEESAGRARSMLAARRKAAGFPTGKTFDVWDPGASSIPLPTQQALQTLEWVERRENLVVCGPAGTGKTFFLEALGQKVIEAGMPVAWFTLEQIGVLVRAHRADDTLGKAVAKIVRAELVVIDDVGLLPVGADAAEGLYRIVEAAYERRSVAISSNLHPSGFDELMPKTLATATVDRLLHHAHLCQTSGDSVRLAQALHGKGVKPLS</sequence>
<accession>A0A1B8S9Q0</accession>
<dbReference type="PANTHER" id="PTHR30050">
    <property type="entry name" value="CHROMOSOMAL REPLICATION INITIATOR PROTEIN DNAA"/>
    <property type="match status" value="1"/>
</dbReference>
<name>A0A1B8S9Q0_9MYCO</name>
<dbReference type="GO" id="GO:0006260">
    <property type="term" value="P:DNA replication"/>
    <property type="evidence" value="ECO:0007669"/>
    <property type="project" value="TreeGrafter"/>
</dbReference>
<dbReference type="PIRSF" id="PIRSF003073">
    <property type="entry name" value="DNAC_TnpB_IstB"/>
    <property type="match status" value="1"/>
</dbReference>
<reference evidence="2 3" key="1">
    <citation type="submission" date="2015-06" db="EMBL/GenBank/DDBJ databases">
        <title>Genome sequence of Mycobacterium kumamotonense strain Roo.</title>
        <authorList>
            <person name="Greninger A.L."/>
            <person name="Cunningham G."/>
            <person name="Miller S."/>
        </authorList>
    </citation>
    <scope>NUCLEOTIDE SEQUENCE [LARGE SCALE GENOMIC DNA]</scope>
    <source>
        <strain evidence="2 3">Roo</strain>
    </source>
</reference>
<dbReference type="RefSeq" id="WP_065289691.1">
    <property type="nucleotide sequence ID" value="NZ_LFOE01000075.1"/>
</dbReference>
<dbReference type="SMART" id="SM00382">
    <property type="entry name" value="AAA"/>
    <property type="match status" value="1"/>
</dbReference>
<dbReference type="Pfam" id="PF01695">
    <property type="entry name" value="IstB_IS21"/>
    <property type="match status" value="1"/>
</dbReference>
<dbReference type="PANTHER" id="PTHR30050:SF4">
    <property type="entry name" value="ATP-BINDING PROTEIN RV3427C IN INSERTION SEQUENCE-RELATED"/>
    <property type="match status" value="1"/>
</dbReference>
<organism evidence="2 3">
    <name type="scientific">Mycolicibacter kumamotonensis</name>
    <dbReference type="NCBI Taxonomy" id="354243"/>
    <lineage>
        <taxon>Bacteria</taxon>
        <taxon>Bacillati</taxon>
        <taxon>Actinomycetota</taxon>
        <taxon>Actinomycetes</taxon>
        <taxon>Mycobacteriales</taxon>
        <taxon>Mycobacteriaceae</taxon>
        <taxon>Mycolicibacter</taxon>
    </lineage>
</organism>
<dbReference type="EMBL" id="LFOE01000075">
    <property type="protein sequence ID" value="OBY29457.1"/>
    <property type="molecule type" value="Genomic_DNA"/>
</dbReference>
<keyword evidence="2" id="KW-0067">ATP-binding</keyword>
<dbReference type="GO" id="GO:0005524">
    <property type="term" value="F:ATP binding"/>
    <property type="evidence" value="ECO:0007669"/>
    <property type="project" value="UniProtKB-KW"/>
</dbReference>
<evidence type="ECO:0000259" key="1">
    <source>
        <dbReference type="SMART" id="SM00382"/>
    </source>
</evidence>
<evidence type="ECO:0000313" key="3">
    <source>
        <dbReference type="Proteomes" id="UP000092668"/>
    </source>
</evidence>
<dbReference type="OrthoDB" id="9773429at2"/>
<gene>
    <name evidence="2" type="ORF">ACT18_22905</name>
</gene>
<dbReference type="InterPro" id="IPR003593">
    <property type="entry name" value="AAA+_ATPase"/>
</dbReference>
<dbReference type="InterPro" id="IPR002611">
    <property type="entry name" value="IstB_ATP-bd"/>
</dbReference>